<name>A0A1D8NFK8_YARLL</name>
<keyword evidence="2" id="KW-0812">Transmembrane</keyword>
<dbReference type="KEGG" id="yli:2910287"/>
<reference evidence="3 4" key="1">
    <citation type="journal article" date="2016" name="PLoS ONE">
        <title>Sequence Assembly of Yarrowia lipolytica Strain W29/CLIB89 Shows Transposable Element Diversity.</title>
        <authorList>
            <person name="Magnan C."/>
            <person name="Yu J."/>
            <person name="Chang I."/>
            <person name="Jahn E."/>
            <person name="Kanomata Y."/>
            <person name="Wu J."/>
            <person name="Zeller M."/>
            <person name="Oakes M."/>
            <person name="Baldi P."/>
            <person name="Sandmeyer S."/>
        </authorList>
    </citation>
    <scope>NUCLEOTIDE SEQUENCE [LARGE SCALE GENOMIC DNA]</scope>
    <source>
        <strain evidence="4">CLIB89(W29)</strain>
    </source>
</reference>
<sequence>MSYFFSKINSELFMRLLERFFFCFFFLLFFWWGVPVTRQWPRLNTSYSHHMGLKLATKKSYHPGKETNKARVARDEQREFESRDSKLESERLDRFCVLRQRAGLVDSVVEAKQGGKEAAVGSLQTFNKIVDPPERVNKRVNKMNPDLAKAKMDPLADMNRFLEETERWEAASEVGAGDKQRGNDSDRDIHAPRKRRLKRKRRSHRVTKDR</sequence>
<dbReference type="EMBL" id="CP017556">
    <property type="protein sequence ID" value="AOW04420.1"/>
    <property type="molecule type" value="Genomic_DNA"/>
</dbReference>
<dbReference type="RefSeq" id="XP_503116.2">
    <property type="nucleotide sequence ID" value="XM_503116.3"/>
</dbReference>
<dbReference type="VEuPathDB" id="FungiDB:YALI0_D21538g"/>
<evidence type="ECO:0008006" key="5">
    <source>
        <dbReference type="Google" id="ProtNLM"/>
    </source>
</evidence>
<feature type="transmembrane region" description="Helical" evidence="2">
    <location>
        <begin position="12"/>
        <end position="34"/>
    </location>
</feature>
<feature type="compositionally biased region" description="Basic residues" evidence="1">
    <location>
        <begin position="192"/>
        <end position="210"/>
    </location>
</feature>
<proteinExistence type="predicted"/>
<evidence type="ECO:0000313" key="4">
    <source>
        <dbReference type="Proteomes" id="UP000182444"/>
    </source>
</evidence>
<dbReference type="VEuPathDB" id="FungiDB:YALI1_D27163g"/>
<evidence type="ECO:0000313" key="3">
    <source>
        <dbReference type="EMBL" id="AOW04420.1"/>
    </source>
</evidence>
<accession>A0A1D8NFK8</accession>
<feature type="region of interest" description="Disordered" evidence="1">
    <location>
        <begin position="167"/>
        <end position="210"/>
    </location>
</feature>
<keyword evidence="2" id="KW-1133">Transmembrane helix</keyword>
<dbReference type="AlphaFoldDB" id="A0A1D8NFK8"/>
<keyword evidence="2" id="KW-0472">Membrane</keyword>
<protein>
    <recommendedName>
        <fullName evidence="5">CBF1-interacting co-repressor CIR N-terminal domain-containing protein</fullName>
    </recommendedName>
</protein>
<organism evidence="3 4">
    <name type="scientific">Yarrowia lipolytica</name>
    <name type="common">Candida lipolytica</name>
    <dbReference type="NCBI Taxonomy" id="4952"/>
    <lineage>
        <taxon>Eukaryota</taxon>
        <taxon>Fungi</taxon>
        <taxon>Dikarya</taxon>
        <taxon>Ascomycota</taxon>
        <taxon>Saccharomycotina</taxon>
        <taxon>Dipodascomycetes</taxon>
        <taxon>Dipodascales</taxon>
        <taxon>Dipodascales incertae sedis</taxon>
        <taxon>Yarrowia</taxon>
    </lineage>
</organism>
<feature type="compositionally biased region" description="Basic and acidic residues" evidence="1">
    <location>
        <begin position="167"/>
        <end position="191"/>
    </location>
</feature>
<evidence type="ECO:0000256" key="2">
    <source>
        <dbReference type="SAM" id="Phobius"/>
    </source>
</evidence>
<dbReference type="GeneID" id="2910287"/>
<gene>
    <name evidence="3" type="ORF">YALI1_D27163g</name>
</gene>
<dbReference type="Proteomes" id="UP000182444">
    <property type="component" value="Chromosome 1D"/>
</dbReference>
<evidence type="ECO:0000256" key="1">
    <source>
        <dbReference type="SAM" id="MobiDB-lite"/>
    </source>
</evidence>